<evidence type="ECO:0000313" key="2">
    <source>
        <dbReference type="Proteomes" id="UP000202284"/>
    </source>
</evidence>
<dbReference type="Proteomes" id="UP000202284">
    <property type="component" value="Segment"/>
</dbReference>
<dbReference type="KEGG" id="vg:22110178"/>
<accession>A0A076YST5</accession>
<protein>
    <submittedName>
        <fullName evidence="1">Uncharacterized protein</fullName>
    </submittedName>
</protein>
<evidence type="ECO:0000313" key="1">
    <source>
        <dbReference type="EMBL" id="AIK69579.1"/>
    </source>
</evidence>
<organism evidence="1 2">
    <name type="scientific">Staphylococcus phage P108</name>
    <dbReference type="NCBI Taxonomy" id="1526408"/>
    <lineage>
        <taxon>Viruses</taxon>
        <taxon>Duplodnaviria</taxon>
        <taxon>Heunggongvirae</taxon>
        <taxon>Uroviricota</taxon>
        <taxon>Caudoviricetes</taxon>
        <taxon>Herelleviridae</taxon>
        <taxon>Twortvirinae</taxon>
        <taxon>Kayvirus</taxon>
        <taxon>Kayvirus P108</taxon>
    </lineage>
</organism>
<dbReference type="OrthoDB" id="38033at10239"/>
<dbReference type="GeneID" id="22110178"/>
<sequence>MTKTIKQLESQLESLERKSDEELANGYYDRFERTCAQIRELDLQIELKKNSETV</sequence>
<reference evidence="1 2" key="1">
    <citation type="submission" date="2014-07" db="EMBL/GenBank/DDBJ databases">
        <authorList>
            <person name="Yuan W."/>
            <person name="Rao X."/>
        </authorList>
    </citation>
    <scope>NUCLEOTIDE SEQUENCE [LARGE SCALE GENOMIC DNA]</scope>
</reference>
<keyword evidence="2" id="KW-1185">Reference proteome</keyword>
<dbReference type="RefSeq" id="YP_009099469.1">
    <property type="nucleotide sequence ID" value="NC_025426.1"/>
</dbReference>
<name>A0A076YST5_9CAUD</name>
<proteinExistence type="predicted"/>
<dbReference type="EMBL" id="KM216423">
    <property type="protein sequence ID" value="AIK69579.1"/>
    <property type="molecule type" value="Genomic_DNA"/>
</dbReference>
<gene>
    <name evidence="1" type="ORF">P108_0132</name>
</gene>